<name>A0ACC2DAC0_DIPCM</name>
<accession>A0ACC2DAC0</accession>
<keyword evidence="2" id="KW-1185">Reference proteome</keyword>
<proteinExistence type="predicted"/>
<reference evidence="2" key="1">
    <citation type="journal article" date="2024" name="Proc. Natl. Acad. Sci. U.S.A.">
        <title>Extraordinary preservation of gene collinearity over three hundred million years revealed in homosporous lycophytes.</title>
        <authorList>
            <person name="Li C."/>
            <person name="Wickell D."/>
            <person name="Kuo L.Y."/>
            <person name="Chen X."/>
            <person name="Nie B."/>
            <person name="Liao X."/>
            <person name="Peng D."/>
            <person name="Ji J."/>
            <person name="Jenkins J."/>
            <person name="Williams M."/>
            <person name="Shu S."/>
            <person name="Plott C."/>
            <person name="Barry K."/>
            <person name="Rajasekar S."/>
            <person name="Grimwood J."/>
            <person name="Han X."/>
            <person name="Sun S."/>
            <person name="Hou Z."/>
            <person name="He W."/>
            <person name="Dai G."/>
            <person name="Sun C."/>
            <person name="Schmutz J."/>
            <person name="Leebens-Mack J.H."/>
            <person name="Li F.W."/>
            <person name="Wang L."/>
        </authorList>
    </citation>
    <scope>NUCLEOTIDE SEQUENCE [LARGE SCALE GENOMIC DNA]</scope>
    <source>
        <strain evidence="2">cv. PW_Plant_1</strain>
    </source>
</reference>
<dbReference type="Proteomes" id="UP001162992">
    <property type="component" value="Chromosome 6"/>
</dbReference>
<organism evidence="1 2">
    <name type="scientific">Diphasiastrum complanatum</name>
    <name type="common">Issler's clubmoss</name>
    <name type="synonym">Lycopodium complanatum</name>
    <dbReference type="NCBI Taxonomy" id="34168"/>
    <lineage>
        <taxon>Eukaryota</taxon>
        <taxon>Viridiplantae</taxon>
        <taxon>Streptophyta</taxon>
        <taxon>Embryophyta</taxon>
        <taxon>Tracheophyta</taxon>
        <taxon>Lycopodiopsida</taxon>
        <taxon>Lycopodiales</taxon>
        <taxon>Lycopodiaceae</taxon>
        <taxon>Lycopodioideae</taxon>
        <taxon>Diphasiastrum</taxon>
    </lineage>
</organism>
<evidence type="ECO:0000313" key="1">
    <source>
        <dbReference type="EMBL" id="KAJ7551217.1"/>
    </source>
</evidence>
<sequence length="404" mass="46329">MPQNRNWLDSDRADNMDYHPPYVLMNVGSQEVHLPISPTVNVVNQLESYEDTGGIILQQKSDGGVELLETEGGRGDERGKFKSLKYISSAGEKVGADRAYKQGTWSVAESKVLFDAKKRERDYLSGLSKKSSNADERWKAIAEFCWSHGVQRSKDQCKFKWENWLPEFRKVRAFEKDRSPEMKSYFEMEKTERRAWHLPQNIDKELYWIVQSILDVKYIGRVEIRGSRMAAECSGADREEAFGTDILTKDSVDGHSNGDKSDRAEDATMEMENLCQEETGRKEEAWCENLRTRDRADLDEALKILEMHNSANVKRRKLDGADTLRVIENENFPRVLMTKRDGGCYSSDEKRSELMLGLEDRKDARHKEMMTVERENLAAIASVASALNSVASAFQKLAEHFIHH</sequence>
<gene>
    <name evidence="1" type="ORF">O6H91_06G005100</name>
</gene>
<protein>
    <submittedName>
        <fullName evidence="1">Uncharacterized protein</fullName>
    </submittedName>
</protein>
<comment type="caution">
    <text evidence="1">The sequence shown here is derived from an EMBL/GenBank/DDBJ whole genome shotgun (WGS) entry which is preliminary data.</text>
</comment>
<evidence type="ECO:0000313" key="2">
    <source>
        <dbReference type="Proteomes" id="UP001162992"/>
    </source>
</evidence>
<dbReference type="EMBL" id="CM055097">
    <property type="protein sequence ID" value="KAJ7551217.1"/>
    <property type="molecule type" value="Genomic_DNA"/>
</dbReference>